<keyword evidence="2" id="KW-1185">Reference proteome</keyword>
<dbReference type="Proteomes" id="UP001057402">
    <property type="component" value="Chromosome 10"/>
</dbReference>
<sequence>MMSGGTTTTTTTTAANPSVYWGGGEPEFKGIVVVFAWLSSSLPDDHLRRYLHLYSSLSWNSLVCRSSFLHAFSSDKATSLAFSVLNELLEELQLRPCPVVLASFSAGSKACMHKVLQILQCSGQSRIKPDKYRLVRNCLAGHIFDSSPVDFTSDFGHRFLLPPSILKRPLPAKALSWIVKSVSSGLDTMYLTRFASQRVEYWNNLHSSVSIGAPYLIICSEDDNLAPYQSVCSFARSLQGYGADVKLVRLPGSTHMGHYQVYPIQYSDAMARLFEKAAAVFSHRIHCLEHERTSLDGRHDEISQLICELQNVAVNSNESLGRVARGPTDHFFQPSTSVYESGTSSGSVQDDPDSTTSVSPAGISVHSTLGQMLFDFCVPKNVEGWDIKFSGCLNGQPYASARKLSPFHQNKPTRRSRL</sequence>
<evidence type="ECO:0000313" key="2">
    <source>
        <dbReference type="Proteomes" id="UP001057402"/>
    </source>
</evidence>
<proteinExistence type="predicted"/>
<protein>
    <submittedName>
        <fullName evidence="1">Uncharacterized protein</fullName>
    </submittedName>
</protein>
<name>A0ACB9M3U8_9MYRT</name>
<evidence type="ECO:0000313" key="1">
    <source>
        <dbReference type="EMBL" id="KAI4318618.1"/>
    </source>
</evidence>
<organism evidence="1 2">
    <name type="scientific">Melastoma candidum</name>
    <dbReference type="NCBI Taxonomy" id="119954"/>
    <lineage>
        <taxon>Eukaryota</taxon>
        <taxon>Viridiplantae</taxon>
        <taxon>Streptophyta</taxon>
        <taxon>Embryophyta</taxon>
        <taxon>Tracheophyta</taxon>
        <taxon>Spermatophyta</taxon>
        <taxon>Magnoliopsida</taxon>
        <taxon>eudicotyledons</taxon>
        <taxon>Gunneridae</taxon>
        <taxon>Pentapetalae</taxon>
        <taxon>rosids</taxon>
        <taxon>malvids</taxon>
        <taxon>Myrtales</taxon>
        <taxon>Melastomataceae</taxon>
        <taxon>Melastomatoideae</taxon>
        <taxon>Melastomateae</taxon>
        <taxon>Melastoma</taxon>
    </lineage>
</organism>
<gene>
    <name evidence="1" type="ORF">MLD38_032297</name>
</gene>
<accession>A0ACB9M3U8</accession>
<dbReference type="EMBL" id="CM042889">
    <property type="protein sequence ID" value="KAI4318618.1"/>
    <property type="molecule type" value="Genomic_DNA"/>
</dbReference>
<comment type="caution">
    <text evidence="1">The sequence shown here is derived from an EMBL/GenBank/DDBJ whole genome shotgun (WGS) entry which is preliminary data.</text>
</comment>
<reference evidence="2" key="1">
    <citation type="journal article" date="2023" name="Front. Plant Sci.">
        <title>Chromosomal-level genome assembly of Melastoma candidum provides insights into trichome evolution.</title>
        <authorList>
            <person name="Zhong Y."/>
            <person name="Wu W."/>
            <person name="Sun C."/>
            <person name="Zou P."/>
            <person name="Liu Y."/>
            <person name="Dai S."/>
            <person name="Zhou R."/>
        </authorList>
    </citation>
    <scope>NUCLEOTIDE SEQUENCE [LARGE SCALE GENOMIC DNA]</scope>
</reference>